<comment type="caution">
    <text evidence="2">The sequence shown here is derived from an EMBL/GenBank/DDBJ whole genome shotgun (WGS) entry which is preliminary data.</text>
</comment>
<accession>A0ABV7UQR1</accession>
<feature type="transmembrane region" description="Helical" evidence="1">
    <location>
        <begin position="38"/>
        <end position="59"/>
    </location>
</feature>
<feature type="transmembrane region" description="Helical" evidence="1">
    <location>
        <begin position="65"/>
        <end position="90"/>
    </location>
</feature>
<evidence type="ECO:0000313" key="2">
    <source>
        <dbReference type="EMBL" id="MFC3659280.1"/>
    </source>
</evidence>
<sequence length="120" mass="12222">MEPIVMLQTSAWLFVVAALGGLVMAAVRLFGKRNPPNWLAMAHGLLAAAGLTLLAYASLSAPVPTLAWVALGLLVLAAAGGTVLNLGYAWPRRLLPAGLLAGHAVLAVLGFVALLAVAFG</sequence>
<feature type="transmembrane region" description="Helical" evidence="1">
    <location>
        <begin position="12"/>
        <end position="31"/>
    </location>
</feature>
<feature type="transmembrane region" description="Helical" evidence="1">
    <location>
        <begin position="97"/>
        <end position="119"/>
    </location>
</feature>
<name>A0ABV7UQR1_9GAMM</name>
<evidence type="ECO:0000313" key="3">
    <source>
        <dbReference type="Proteomes" id="UP001595724"/>
    </source>
</evidence>
<keyword evidence="1" id="KW-0812">Transmembrane</keyword>
<gene>
    <name evidence="2" type="ORF">ACFOM9_04190</name>
</gene>
<keyword evidence="1" id="KW-0472">Membrane</keyword>
<reference evidence="3" key="1">
    <citation type="journal article" date="2019" name="Int. J. Syst. Evol. Microbiol.">
        <title>The Global Catalogue of Microorganisms (GCM) 10K type strain sequencing project: providing services to taxonomists for standard genome sequencing and annotation.</title>
        <authorList>
            <consortium name="The Broad Institute Genomics Platform"/>
            <consortium name="The Broad Institute Genome Sequencing Center for Infectious Disease"/>
            <person name="Wu L."/>
            <person name="Ma J."/>
        </authorList>
    </citation>
    <scope>NUCLEOTIDE SEQUENCE [LARGE SCALE GENOMIC DNA]</scope>
    <source>
        <strain evidence="3">KCTC 42211</strain>
    </source>
</reference>
<organism evidence="2 3">
    <name type="scientific">Luteimonas notoginsengisoli</name>
    <dbReference type="NCBI Taxonomy" id="1578200"/>
    <lineage>
        <taxon>Bacteria</taxon>
        <taxon>Pseudomonadati</taxon>
        <taxon>Pseudomonadota</taxon>
        <taxon>Gammaproteobacteria</taxon>
        <taxon>Lysobacterales</taxon>
        <taxon>Lysobacteraceae</taxon>
        <taxon>Luteimonas</taxon>
    </lineage>
</organism>
<dbReference type="Proteomes" id="UP001595724">
    <property type="component" value="Unassembled WGS sequence"/>
</dbReference>
<keyword evidence="1" id="KW-1133">Transmembrane helix</keyword>
<keyword evidence="3" id="KW-1185">Reference proteome</keyword>
<protein>
    <submittedName>
        <fullName evidence="2">Uncharacterized protein</fullName>
    </submittedName>
</protein>
<dbReference type="EMBL" id="JBHRYF010000001">
    <property type="protein sequence ID" value="MFC3659280.1"/>
    <property type="molecule type" value="Genomic_DNA"/>
</dbReference>
<proteinExistence type="predicted"/>
<dbReference type="RefSeq" id="WP_386706452.1">
    <property type="nucleotide sequence ID" value="NZ_JBHRYF010000001.1"/>
</dbReference>
<evidence type="ECO:0000256" key="1">
    <source>
        <dbReference type="SAM" id="Phobius"/>
    </source>
</evidence>